<proteinExistence type="predicted"/>
<evidence type="ECO:0000256" key="1">
    <source>
        <dbReference type="ARBA" id="ARBA00023125"/>
    </source>
</evidence>
<dbReference type="Gene3D" id="1.10.357.10">
    <property type="entry name" value="Tetracycline Repressor, domain 2"/>
    <property type="match status" value="1"/>
</dbReference>
<reference evidence="4 5" key="1">
    <citation type="submission" date="2020-08" db="EMBL/GenBank/DDBJ databases">
        <title>Sequencing the genomes of 1000 actinobacteria strains.</title>
        <authorList>
            <person name="Klenk H.-P."/>
        </authorList>
    </citation>
    <scope>NUCLEOTIDE SEQUENCE [LARGE SCALE GENOMIC DNA]</scope>
    <source>
        <strain evidence="4 5">DSM 44230</strain>
    </source>
</reference>
<gene>
    <name evidence="4" type="ORF">HNR67_007182</name>
</gene>
<sequence length="218" mass="23489">MPTQTWTNLPAPRRERVLAAAIAEFGRHGYSGGSLNVIAQAAGVAKGSLFQYFPDKFDFFRHVTEHTALRVRAALDPWLDRLDPGGGFAETVLDAAQAWMAYFAAHPADRGMIAAINLELDPAIRAVVLGPVHQRYREALLPHFVLARERGTLHRGADLEALLALFLLLLPHLALAPFEAGIDGALGLHGRPVAELRAEAARLIRPVLAGFGVAGLSG</sequence>
<feature type="domain" description="HTH tetR-type" evidence="3">
    <location>
        <begin position="11"/>
        <end position="71"/>
    </location>
</feature>
<dbReference type="InterPro" id="IPR050109">
    <property type="entry name" value="HTH-type_TetR-like_transc_reg"/>
</dbReference>
<accession>A0A7W7CKB9</accession>
<comment type="caution">
    <text evidence="4">The sequence shown here is derived from an EMBL/GenBank/DDBJ whole genome shotgun (WGS) entry which is preliminary data.</text>
</comment>
<evidence type="ECO:0000259" key="3">
    <source>
        <dbReference type="PROSITE" id="PS50977"/>
    </source>
</evidence>
<organism evidence="4 5">
    <name type="scientific">Crossiella cryophila</name>
    <dbReference type="NCBI Taxonomy" id="43355"/>
    <lineage>
        <taxon>Bacteria</taxon>
        <taxon>Bacillati</taxon>
        <taxon>Actinomycetota</taxon>
        <taxon>Actinomycetes</taxon>
        <taxon>Pseudonocardiales</taxon>
        <taxon>Pseudonocardiaceae</taxon>
        <taxon>Crossiella</taxon>
    </lineage>
</organism>
<keyword evidence="1 2" id="KW-0238">DNA-binding</keyword>
<protein>
    <submittedName>
        <fullName evidence="4">AcrR family transcriptional regulator</fullName>
    </submittedName>
</protein>
<feature type="DNA-binding region" description="H-T-H motif" evidence="2">
    <location>
        <begin position="34"/>
        <end position="53"/>
    </location>
</feature>
<dbReference type="GO" id="GO:0003700">
    <property type="term" value="F:DNA-binding transcription factor activity"/>
    <property type="evidence" value="ECO:0007669"/>
    <property type="project" value="TreeGrafter"/>
</dbReference>
<dbReference type="PROSITE" id="PS50977">
    <property type="entry name" value="HTH_TETR_2"/>
    <property type="match status" value="1"/>
</dbReference>
<dbReference type="PANTHER" id="PTHR30055">
    <property type="entry name" value="HTH-TYPE TRANSCRIPTIONAL REGULATOR RUTR"/>
    <property type="match status" value="1"/>
</dbReference>
<dbReference type="PRINTS" id="PR00455">
    <property type="entry name" value="HTHTETR"/>
</dbReference>
<name>A0A7W7CKB9_9PSEU</name>
<dbReference type="InterPro" id="IPR009057">
    <property type="entry name" value="Homeodomain-like_sf"/>
</dbReference>
<dbReference type="EMBL" id="JACHMH010000001">
    <property type="protein sequence ID" value="MBB4681064.1"/>
    <property type="molecule type" value="Genomic_DNA"/>
</dbReference>
<dbReference type="PANTHER" id="PTHR30055:SF226">
    <property type="entry name" value="HTH-TYPE TRANSCRIPTIONAL REGULATOR PKSA"/>
    <property type="match status" value="1"/>
</dbReference>
<dbReference type="RefSeq" id="WP_185007341.1">
    <property type="nucleotide sequence ID" value="NZ_BAAAUI010000054.1"/>
</dbReference>
<evidence type="ECO:0000313" key="4">
    <source>
        <dbReference type="EMBL" id="MBB4681064.1"/>
    </source>
</evidence>
<evidence type="ECO:0000256" key="2">
    <source>
        <dbReference type="PROSITE-ProRule" id="PRU00335"/>
    </source>
</evidence>
<evidence type="ECO:0000313" key="5">
    <source>
        <dbReference type="Proteomes" id="UP000533598"/>
    </source>
</evidence>
<dbReference type="InterPro" id="IPR001647">
    <property type="entry name" value="HTH_TetR"/>
</dbReference>
<keyword evidence="5" id="KW-1185">Reference proteome</keyword>
<dbReference type="GO" id="GO:0000976">
    <property type="term" value="F:transcription cis-regulatory region binding"/>
    <property type="evidence" value="ECO:0007669"/>
    <property type="project" value="TreeGrafter"/>
</dbReference>
<dbReference type="Proteomes" id="UP000533598">
    <property type="component" value="Unassembled WGS sequence"/>
</dbReference>
<dbReference type="SUPFAM" id="SSF46689">
    <property type="entry name" value="Homeodomain-like"/>
    <property type="match status" value="1"/>
</dbReference>
<dbReference type="Pfam" id="PF00440">
    <property type="entry name" value="TetR_N"/>
    <property type="match status" value="1"/>
</dbReference>
<dbReference type="AlphaFoldDB" id="A0A7W7CKB9"/>